<evidence type="ECO:0000313" key="1">
    <source>
        <dbReference type="EMBL" id="MXU93478.1"/>
    </source>
</evidence>
<dbReference type="EMBL" id="GIFC01011395">
    <property type="protein sequence ID" value="MXU93478.1"/>
    <property type="molecule type" value="Transcribed_RNA"/>
</dbReference>
<accession>A0A6B0UW74</accession>
<proteinExistence type="predicted"/>
<reference evidence="1" key="1">
    <citation type="submission" date="2019-12" db="EMBL/GenBank/DDBJ databases">
        <title>An insight into the sialome of adult female Ixodes ricinus ticks feeding for 6 days.</title>
        <authorList>
            <person name="Perner J."/>
            <person name="Ribeiro J.M.C."/>
        </authorList>
    </citation>
    <scope>NUCLEOTIDE SEQUENCE</scope>
    <source>
        <strain evidence="1">Semi-engorged</strain>
        <tissue evidence="1">Salivary glands</tissue>
    </source>
</reference>
<organism evidence="1">
    <name type="scientific">Ixodes ricinus</name>
    <name type="common">Common tick</name>
    <name type="synonym">Acarus ricinus</name>
    <dbReference type="NCBI Taxonomy" id="34613"/>
    <lineage>
        <taxon>Eukaryota</taxon>
        <taxon>Metazoa</taxon>
        <taxon>Ecdysozoa</taxon>
        <taxon>Arthropoda</taxon>
        <taxon>Chelicerata</taxon>
        <taxon>Arachnida</taxon>
        <taxon>Acari</taxon>
        <taxon>Parasitiformes</taxon>
        <taxon>Ixodida</taxon>
        <taxon>Ixodoidea</taxon>
        <taxon>Ixodidae</taxon>
        <taxon>Ixodinae</taxon>
        <taxon>Ixodes</taxon>
    </lineage>
</organism>
<sequence>MPPSEAARPRVASRLNFMVLSAALSFRRNGAWSTKEPVALQLSSQAMLRIGMPLAMQERAFTVLRNLSVTRCVHVEGEAATSPPRFFTISSPVVSASPVNITLGFKLELLLPLEACAAPKPALGDDTFVAAALPPRPFLRGEGEGS</sequence>
<dbReference type="AlphaFoldDB" id="A0A6B0UW74"/>
<protein>
    <submittedName>
        <fullName evidence="1">Uncharacterized protein</fullName>
    </submittedName>
</protein>
<name>A0A6B0UW74_IXORI</name>